<dbReference type="PROSITE" id="PS51910">
    <property type="entry name" value="GH18_2"/>
    <property type="match status" value="1"/>
</dbReference>
<gene>
    <name evidence="3" type="primary">Chit-L1</name>
    <name evidence="3" type="ORF">Hamer_G001649</name>
</gene>
<dbReference type="GO" id="GO:0005576">
    <property type="term" value="C:extracellular region"/>
    <property type="evidence" value="ECO:0007669"/>
    <property type="project" value="TreeGrafter"/>
</dbReference>
<name>A0A8J5JSV7_HOMAM</name>
<evidence type="ECO:0000259" key="2">
    <source>
        <dbReference type="PROSITE" id="PS51910"/>
    </source>
</evidence>
<evidence type="ECO:0000313" key="4">
    <source>
        <dbReference type="Proteomes" id="UP000747542"/>
    </source>
</evidence>
<feature type="non-terminal residue" evidence="3">
    <location>
        <position position="1"/>
    </location>
</feature>
<proteinExistence type="predicted"/>
<dbReference type="InterPro" id="IPR011583">
    <property type="entry name" value="Chitinase_II/V-like_cat"/>
</dbReference>
<sequence length="299" mass="33112">YGTDVVVGRGSDERDGRRVSSATSPTGPYTDLDSAATASATSLSKSVHIVYSFVGVSNVTWEILVLDPELDLDKNGFQLHEPAKANPNVNSMLAIGGWEKWKYSQMVQIPREGPRSSPASIHEPLQFDGFDLDTGVSRGHRRGGTYSDKKPLDFVKELRAAFDKEGKGWEISMAVPVAKFRLSEGYHVQELCYYVDAVHAMTYDLRGNWAGFADIHSPLYPRPFDQFAYETLNVNDGLKLWVDRGCPKDKLIVGVPFYGRTFTLGSKKSNGLRAPVKKWEGGGKPGPYTDAKGFLAYYE</sequence>
<dbReference type="SMART" id="SM00636">
    <property type="entry name" value="Glyco_18"/>
    <property type="match status" value="1"/>
</dbReference>
<keyword evidence="4" id="KW-1185">Reference proteome</keyword>
<dbReference type="GO" id="GO:0005975">
    <property type="term" value="P:carbohydrate metabolic process"/>
    <property type="evidence" value="ECO:0007669"/>
    <property type="project" value="InterPro"/>
</dbReference>
<dbReference type="EMBL" id="JAHLQT010031306">
    <property type="protein sequence ID" value="KAG7160409.1"/>
    <property type="molecule type" value="Genomic_DNA"/>
</dbReference>
<dbReference type="Proteomes" id="UP000747542">
    <property type="component" value="Unassembled WGS sequence"/>
</dbReference>
<feature type="non-terminal residue" evidence="3">
    <location>
        <position position="299"/>
    </location>
</feature>
<accession>A0A8J5JSV7</accession>
<evidence type="ECO:0000313" key="3">
    <source>
        <dbReference type="EMBL" id="KAG7160409.1"/>
    </source>
</evidence>
<dbReference type="PANTHER" id="PTHR11177">
    <property type="entry name" value="CHITINASE"/>
    <property type="match status" value="1"/>
</dbReference>
<dbReference type="Gene3D" id="3.20.20.80">
    <property type="entry name" value="Glycosidases"/>
    <property type="match status" value="1"/>
</dbReference>
<dbReference type="SUPFAM" id="SSF51445">
    <property type="entry name" value="(Trans)glycosidases"/>
    <property type="match status" value="1"/>
</dbReference>
<dbReference type="PANTHER" id="PTHR11177:SF144">
    <property type="entry name" value="CHITINASE 5"/>
    <property type="match status" value="1"/>
</dbReference>
<feature type="domain" description="GH18" evidence="2">
    <location>
        <begin position="16"/>
        <end position="299"/>
    </location>
</feature>
<reference evidence="3" key="1">
    <citation type="journal article" date="2021" name="Sci. Adv.">
        <title>The American lobster genome reveals insights on longevity, neural, and immune adaptations.</title>
        <authorList>
            <person name="Polinski J.M."/>
            <person name="Zimin A.V."/>
            <person name="Clark K.F."/>
            <person name="Kohn A.B."/>
            <person name="Sadowski N."/>
            <person name="Timp W."/>
            <person name="Ptitsyn A."/>
            <person name="Khanna P."/>
            <person name="Romanova D.Y."/>
            <person name="Williams P."/>
            <person name="Greenwood S.J."/>
            <person name="Moroz L.L."/>
            <person name="Walt D.R."/>
            <person name="Bodnar A.G."/>
        </authorList>
    </citation>
    <scope>NUCLEOTIDE SEQUENCE</scope>
    <source>
        <strain evidence="3">GMGI-L3</strain>
    </source>
</reference>
<dbReference type="AlphaFoldDB" id="A0A8J5JSV7"/>
<feature type="region of interest" description="Disordered" evidence="1">
    <location>
        <begin position="1"/>
        <end position="31"/>
    </location>
</feature>
<dbReference type="InterPro" id="IPR017853">
    <property type="entry name" value="GH"/>
</dbReference>
<comment type="caution">
    <text evidence="3">The sequence shown here is derived from an EMBL/GenBank/DDBJ whole genome shotgun (WGS) entry which is preliminary data.</text>
</comment>
<dbReference type="SUPFAM" id="SSF54556">
    <property type="entry name" value="Chitinase insertion domain"/>
    <property type="match status" value="1"/>
</dbReference>
<dbReference type="InterPro" id="IPR029070">
    <property type="entry name" value="Chitinase_insertion_sf"/>
</dbReference>
<protein>
    <submittedName>
        <fullName evidence="3">Endochitinase-like 1</fullName>
    </submittedName>
</protein>
<organism evidence="3 4">
    <name type="scientific">Homarus americanus</name>
    <name type="common">American lobster</name>
    <dbReference type="NCBI Taxonomy" id="6706"/>
    <lineage>
        <taxon>Eukaryota</taxon>
        <taxon>Metazoa</taxon>
        <taxon>Ecdysozoa</taxon>
        <taxon>Arthropoda</taxon>
        <taxon>Crustacea</taxon>
        <taxon>Multicrustacea</taxon>
        <taxon>Malacostraca</taxon>
        <taxon>Eumalacostraca</taxon>
        <taxon>Eucarida</taxon>
        <taxon>Decapoda</taxon>
        <taxon>Pleocyemata</taxon>
        <taxon>Astacidea</taxon>
        <taxon>Nephropoidea</taxon>
        <taxon>Nephropidae</taxon>
        <taxon>Homarus</taxon>
    </lineage>
</organism>
<dbReference type="InterPro" id="IPR001223">
    <property type="entry name" value="Glyco_hydro18_cat"/>
</dbReference>
<dbReference type="GO" id="GO:0006032">
    <property type="term" value="P:chitin catabolic process"/>
    <property type="evidence" value="ECO:0007669"/>
    <property type="project" value="TreeGrafter"/>
</dbReference>
<evidence type="ECO:0000256" key="1">
    <source>
        <dbReference type="SAM" id="MobiDB-lite"/>
    </source>
</evidence>
<dbReference type="GO" id="GO:0004568">
    <property type="term" value="F:chitinase activity"/>
    <property type="evidence" value="ECO:0007669"/>
    <property type="project" value="TreeGrafter"/>
</dbReference>
<dbReference type="GO" id="GO:0008061">
    <property type="term" value="F:chitin binding"/>
    <property type="evidence" value="ECO:0007669"/>
    <property type="project" value="InterPro"/>
</dbReference>
<dbReference type="Pfam" id="PF00704">
    <property type="entry name" value="Glyco_hydro_18"/>
    <property type="match status" value="1"/>
</dbReference>
<dbReference type="InterPro" id="IPR050314">
    <property type="entry name" value="Glycosyl_Hydrlase_18"/>
</dbReference>